<dbReference type="EMBL" id="JAIWYP010000016">
    <property type="protein sequence ID" value="KAH3696036.1"/>
    <property type="molecule type" value="Genomic_DNA"/>
</dbReference>
<feature type="region of interest" description="Disordered" evidence="1">
    <location>
        <begin position="87"/>
        <end position="114"/>
    </location>
</feature>
<feature type="region of interest" description="Disordered" evidence="1">
    <location>
        <begin position="130"/>
        <end position="187"/>
    </location>
</feature>
<dbReference type="Proteomes" id="UP000828390">
    <property type="component" value="Unassembled WGS sequence"/>
</dbReference>
<gene>
    <name evidence="2" type="ORF">DPMN_083498</name>
</gene>
<dbReference type="AlphaFoldDB" id="A0A9D4BB57"/>
<evidence type="ECO:0000256" key="1">
    <source>
        <dbReference type="SAM" id="MobiDB-lite"/>
    </source>
</evidence>
<sequence length="187" mass="20773">MVEFHRLYKHLPFSAVVRKTSSRVIRRIRTRTFATSHVCRYVSILNPVTQVGRVGLHQQPIRRNPSHGLLLQLIKARGQTKDAIVAPRDCGGPTKNLVENGEQEHSTRKSKCPAPEYAGQLVAKDKPALTAPQTLAHIASGPNQSLPTRPPHPFSPHSQQALPPPKRPQKMSPKDAFGCTQQPTRNQ</sequence>
<reference evidence="2" key="1">
    <citation type="journal article" date="2019" name="bioRxiv">
        <title>The Genome of the Zebra Mussel, Dreissena polymorpha: A Resource for Invasive Species Research.</title>
        <authorList>
            <person name="McCartney M.A."/>
            <person name="Auch B."/>
            <person name="Kono T."/>
            <person name="Mallez S."/>
            <person name="Zhang Y."/>
            <person name="Obille A."/>
            <person name="Becker A."/>
            <person name="Abrahante J.E."/>
            <person name="Garbe J."/>
            <person name="Badalamenti J.P."/>
            <person name="Herman A."/>
            <person name="Mangelson H."/>
            <person name="Liachko I."/>
            <person name="Sullivan S."/>
            <person name="Sone E.D."/>
            <person name="Koren S."/>
            <person name="Silverstein K.A.T."/>
            <person name="Beckman K.B."/>
            <person name="Gohl D.M."/>
        </authorList>
    </citation>
    <scope>NUCLEOTIDE SEQUENCE</scope>
    <source>
        <strain evidence="2">Duluth1</strain>
        <tissue evidence="2">Whole animal</tissue>
    </source>
</reference>
<evidence type="ECO:0000313" key="3">
    <source>
        <dbReference type="Proteomes" id="UP000828390"/>
    </source>
</evidence>
<accession>A0A9D4BB57</accession>
<comment type="caution">
    <text evidence="2">The sequence shown here is derived from an EMBL/GenBank/DDBJ whole genome shotgun (WGS) entry which is preliminary data.</text>
</comment>
<name>A0A9D4BB57_DREPO</name>
<protein>
    <submittedName>
        <fullName evidence="2">Uncharacterized protein</fullName>
    </submittedName>
</protein>
<reference evidence="2" key="2">
    <citation type="submission" date="2020-11" db="EMBL/GenBank/DDBJ databases">
        <authorList>
            <person name="McCartney M.A."/>
            <person name="Auch B."/>
            <person name="Kono T."/>
            <person name="Mallez S."/>
            <person name="Becker A."/>
            <person name="Gohl D.M."/>
            <person name="Silverstein K.A.T."/>
            <person name="Koren S."/>
            <person name="Bechman K.B."/>
            <person name="Herman A."/>
            <person name="Abrahante J.E."/>
            <person name="Garbe J."/>
        </authorList>
    </citation>
    <scope>NUCLEOTIDE SEQUENCE</scope>
    <source>
        <strain evidence="2">Duluth1</strain>
        <tissue evidence="2">Whole animal</tissue>
    </source>
</reference>
<organism evidence="2 3">
    <name type="scientific">Dreissena polymorpha</name>
    <name type="common">Zebra mussel</name>
    <name type="synonym">Mytilus polymorpha</name>
    <dbReference type="NCBI Taxonomy" id="45954"/>
    <lineage>
        <taxon>Eukaryota</taxon>
        <taxon>Metazoa</taxon>
        <taxon>Spiralia</taxon>
        <taxon>Lophotrochozoa</taxon>
        <taxon>Mollusca</taxon>
        <taxon>Bivalvia</taxon>
        <taxon>Autobranchia</taxon>
        <taxon>Heteroconchia</taxon>
        <taxon>Euheterodonta</taxon>
        <taxon>Imparidentia</taxon>
        <taxon>Neoheterodontei</taxon>
        <taxon>Myida</taxon>
        <taxon>Dreissenoidea</taxon>
        <taxon>Dreissenidae</taxon>
        <taxon>Dreissena</taxon>
    </lineage>
</organism>
<keyword evidence="3" id="KW-1185">Reference proteome</keyword>
<evidence type="ECO:0000313" key="2">
    <source>
        <dbReference type="EMBL" id="KAH3696036.1"/>
    </source>
</evidence>
<proteinExistence type="predicted"/>